<name>A0A1I6IM76_9GAMM</name>
<organism evidence="2 3">
    <name type="scientific">Marinobacter daqiaonensis</name>
    <dbReference type="NCBI Taxonomy" id="650891"/>
    <lineage>
        <taxon>Bacteria</taxon>
        <taxon>Pseudomonadati</taxon>
        <taxon>Pseudomonadota</taxon>
        <taxon>Gammaproteobacteria</taxon>
        <taxon>Pseudomonadales</taxon>
        <taxon>Marinobacteraceae</taxon>
        <taxon>Marinobacter</taxon>
    </lineage>
</organism>
<dbReference type="RefSeq" id="WP_092012738.1">
    <property type="nucleotide sequence ID" value="NZ_FOYW01000001.1"/>
</dbReference>
<proteinExistence type="predicted"/>
<keyword evidence="3" id="KW-1185">Reference proteome</keyword>
<accession>A0A1I6IM76</accession>
<feature type="transmembrane region" description="Helical" evidence="1">
    <location>
        <begin position="23"/>
        <end position="49"/>
    </location>
</feature>
<keyword evidence="1" id="KW-0472">Membrane</keyword>
<dbReference type="STRING" id="650891.SAMN05216203_2432"/>
<dbReference type="NCBIfam" id="TIGR02973">
    <property type="entry name" value="nitrate_rd_NapE"/>
    <property type="match status" value="1"/>
</dbReference>
<keyword evidence="1" id="KW-1133">Transmembrane helix</keyword>
<dbReference type="Proteomes" id="UP000198644">
    <property type="component" value="Unassembled WGS sequence"/>
</dbReference>
<evidence type="ECO:0000313" key="3">
    <source>
        <dbReference type="Proteomes" id="UP000198644"/>
    </source>
</evidence>
<keyword evidence="1" id="KW-0812">Transmembrane</keyword>
<dbReference type="Pfam" id="PF06796">
    <property type="entry name" value="NapE"/>
    <property type="match status" value="1"/>
</dbReference>
<evidence type="ECO:0000313" key="2">
    <source>
        <dbReference type="EMBL" id="SFR67380.1"/>
    </source>
</evidence>
<dbReference type="EMBL" id="FOYW01000001">
    <property type="protein sequence ID" value="SFR67380.1"/>
    <property type="molecule type" value="Genomic_DNA"/>
</dbReference>
<reference evidence="2 3" key="1">
    <citation type="submission" date="2016-10" db="EMBL/GenBank/DDBJ databases">
        <authorList>
            <person name="de Groot N.N."/>
        </authorList>
    </citation>
    <scope>NUCLEOTIDE SEQUENCE [LARGE SCALE GENOMIC DNA]</scope>
    <source>
        <strain evidence="2 3">CGMCC 1.9167</strain>
    </source>
</reference>
<gene>
    <name evidence="2" type="ORF">SAMN05216203_2432</name>
</gene>
<protein>
    <submittedName>
        <fullName evidence="2">Nitrate reductase NapE</fullName>
    </submittedName>
</protein>
<sequence length="61" mass="6813">MEQAHNTENDGGNDKRKRDERRLFLFLVIFLFPILAVAVVGGYGFIVWMSQLILGPPGPPA</sequence>
<evidence type="ECO:0000256" key="1">
    <source>
        <dbReference type="SAM" id="Phobius"/>
    </source>
</evidence>
<dbReference type="InterPro" id="IPR004448">
    <property type="entry name" value="Nitrate_reductase_NapE"/>
</dbReference>
<dbReference type="AlphaFoldDB" id="A0A1I6IM76"/>
<dbReference type="InterPro" id="IPR010649">
    <property type="entry name" value="NapE_TorE"/>
</dbReference>